<gene>
    <name evidence="1" type="ORF">SVUK_LOCUS13221</name>
</gene>
<sequence length="54" mass="5982">MSSKLRSRCGILICLLAIADFVVAAYLVAQNATFKVSMVSLHYMFKLGWDSQLA</sequence>
<reference evidence="1 2" key="1">
    <citation type="submission" date="2018-11" db="EMBL/GenBank/DDBJ databases">
        <authorList>
            <consortium name="Pathogen Informatics"/>
        </authorList>
    </citation>
    <scope>NUCLEOTIDE SEQUENCE [LARGE SCALE GENOMIC DNA]</scope>
</reference>
<keyword evidence="2" id="KW-1185">Reference proteome</keyword>
<dbReference type="AlphaFoldDB" id="A0A3P7JBZ4"/>
<name>A0A3P7JBZ4_STRVU</name>
<proteinExistence type="predicted"/>
<accession>A0A3P7JBZ4</accession>
<evidence type="ECO:0000313" key="1">
    <source>
        <dbReference type="EMBL" id="VDM78223.1"/>
    </source>
</evidence>
<dbReference type="Proteomes" id="UP000270094">
    <property type="component" value="Unassembled WGS sequence"/>
</dbReference>
<dbReference type="EMBL" id="UYYB01101347">
    <property type="protein sequence ID" value="VDM78223.1"/>
    <property type="molecule type" value="Genomic_DNA"/>
</dbReference>
<evidence type="ECO:0000313" key="2">
    <source>
        <dbReference type="Proteomes" id="UP000270094"/>
    </source>
</evidence>
<protein>
    <submittedName>
        <fullName evidence="1">Uncharacterized protein</fullName>
    </submittedName>
</protein>
<organism evidence="1 2">
    <name type="scientific">Strongylus vulgaris</name>
    <name type="common">Blood worm</name>
    <dbReference type="NCBI Taxonomy" id="40348"/>
    <lineage>
        <taxon>Eukaryota</taxon>
        <taxon>Metazoa</taxon>
        <taxon>Ecdysozoa</taxon>
        <taxon>Nematoda</taxon>
        <taxon>Chromadorea</taxon>
        <taxon>Rhabditida</taxon>
        <taxon>Rhabditina</taxon>
        <taxon>Rhabditomorpha</taxon>
        <taxon>Strongyloidea</taxon>
        <taxon>Strongylidae</taxon>
        <taxon>Strongylus</taxon>
    </lineage>
</organism>